<evidence type="ECO:0000313" key="3">
    <source>
        <dbReference type="Proteomes" id="UP000480178"/>
    </source>
</evidence>
<gene>
    <name evidence="2" type="ORF">GXP67_18040</name>
</gene>
<evidence type="ECO:0000256" key="1">
    <source>
        <dbReference type="SAM" id="Phobius"/>
    </source>
</evidence>
<keyword evidence="1" id="KW-0472">Membrane</keyword>
<name>A0A6C0GK90_9BACT</name>
<dbReference type="EMBL" id="CP048222">
    <property type="protein sequence ID" value="QHT68405.1"/>
    <property type="molecule type" value="Genomic_DNA"/>
</dbReference>
<keyword evidence="1" id="KW-1133">Transmembrane helix</keyword>
<dbReference type="Proteomes" id="UP000480178">
    <property type="component" value="Chromosome"/>
</dbReference>
<evidence type="ECO:0008006" key="4">
    <source>
        <dbReference type="Google" id="ProtNLM"/>
    </source>
</evidence>
<keyword evidence="1" id="KW-0812">Transmembrane</keyword>
<dbReference type="KEGG" id="rhoz:GXP67_18040"/>
<protein>
    <recommendedName>
        <fullName evidence="4">DUF4231 domain-containing protein</fullName>
    </recommendedName>
</protein>
<feature type="transmembrane region" description="Helical" evidence="1">
    <location>
        <begin position="32"/>
        <end position="52"/>
    </location>
</feature>
<dbReference type="RefSeq" id="WP_162444418.1">
    <property type="nucleotide sequence ID" value="NZ_CP048222.1"/>
</dbReference>
<keyword evidence="3" id="KW-1185">Reference proteome</keyword>
<accession>A0A6C0GK90</accession>
<reference evidence="2 3" key="1">
    <citation type="submission" date="2020-01" db="EMBL/GenBank/DDBJ databases">
        <authorList>
            <person name="Kim M.K."/>
        </authorList>
    </citation>
    <scope>NUCLEOTIDE SEQUENCE [LARGE SCALE GENOMIC DNA]</scope>
    <source>
        <strain evidence="2 3">172606-1</strain>
    </source>
</reference>
<feature type="transmembrane region" description="Helical" evidence="1">
    <location>
        <begin position="81"/>
        <end position="105"/>
    </location>
</feature>
<sequence>MATIQEDFQLLRSDVTSRLATVNRNARRYRTLHTSLVILTLVCGILATTLAADSAMDTKIATTVVAEAATGKEPAPLAKGWKAVCGVIAVISLVGTVSQGIHSLLKISEHRTKALDCAGRLDALTIELAQPRKEIVEKVRSDYASILKDYPEYVR</sequence>
<organism evidence="2 3">
    <name type="scientific">Rhodocytophaga rosea</name>
    <dbReference type="NCBI Taxonomy" id="2704465"/>
    <lineage>
        <taxon>Bacteria</taxon>
        <taxon>Pseudomonadati</taxon>
        <taxon>Bacteroidota</taxon>
        <taxon>Cytophagia</taxon>
        <taxon>Cytophagales</taxon>
        <taxon>Rhodocytophagaceae</taxon>
        <taxon>Rhodocytophaga</taxon>
    </lineage>
</organism>
<evidence type="ECO:0000313" key="2">
    <source>
        <dbReference type="EMBL" id="QHT68405.1"/>
    </source>
</evidence>
<dbReference type="AlphaFoldDB" id="A0A6C0GK90"/>
<proteinExistence type="predicted"/>